<keyword evidence="1" id="KW-1185">Reference proteome</keyword>
<dbReference type="Proteomes" id="UP001732720">
    <property type="component" value="Chromosome 8"/>
</dbReference>
<protein>
    <submittedName>
        <fullName evidence="2">Uncharacterized protein</fullName>
    </submittedName>
</protein>
<name>A0AC58NH51_CASCN</name>
<evidence type="ECO:0000313" key="1">
    <source>
        <dbReference type="Proteomes" id="UP001732720"/>
    </source>
</evidence>
<proteinExistence type="predicted"/>
<gene>
    <name evidence="2" type="primary">LOC141425908</name>
</gene>
<dbReference type="RefSeq" id="XP_073940948.1">
    <property type="nucleotide sequence ID" value="XM_074084847.1"/>
</dbReference>
<accession>A0AC58NH51</accession>
<organism evidence="1 2">
    <name type="scientific">Castor canadensis</name>
    <name type="common">American beaver</name>
    <dbReference type="NCBI Taxonomy" id="51338"/>
    <lineage>
        <taxon>Eukaryota</taxon>
        <taxon>Metazoa</taxon>
        <taxon>Chordata</taxon>
        <taxon>Craniata</taxon>
        <taxon>Vertebrata</taxon>
        <taxon>Euteleostomi</taxon>
        <taxon>Mammalia</taxon>
        <taxon>Eutheria</taxon>
        <taxon>Euarchontoglires</taxon>
        <taxon>Glires</taxon>
        <taxon>Rodentia</taxon>
        <taxon>Castorimorpha</taxon>
        <taxon>Castoridae</taxon>
        <taxon>Castor</taxon>
    </lineage>
</organism>
<evidence type="ECO:0000313" key="2">
    <source>
        <dbReference type="RefSeq" id="XP_073940948.1"/>
    </source>
</evidence>
<reference evidence="2" key="1">
    <citation type="submission" date="2025-08" db="UniProtKB">
        <authorList>
            <consortium name="RefSeq"/>
        </authorList>
    </citation>
    <scope>IDENTIFICATION</scope>
</reference>
<sequence>MGRGGQAVGLAAGSGGQACGASGCQGQRAAWSGGRCVRLRAWGGGGQAVGLAAGSGGQAGSGRYVGLRVAGVRFTVRQVVSSGVRRAVHRAGVEGGGEVQACSASGGWDEAGGGRTAGGVGQAGGAAGGWDEACGASGCRRGQACGASGGRGQAGGAADGGDQACENLQIIFCGMDSSEDLRNQSGHLKPELSFLSMLSAFSARNSFRKTRTTKL</sequence>